<dbReference type="SMART" id="SM00175">
    <property type="entry name" value="RAB"/>
    <property type="match status" value="1"/>
</dbReference>
<dbReference type="PRINTS" id="PR00449">
    <property type="entry name" value="RASTRNSFRMNG"/>
</dbReference>
<evidence type="ECO:0000256" key="2">
    <source>
        <dbReference type="ARBA" id="ARBA00022741"/>
    </source>
</evidence>
<protein>
    <recommendedName>
        <fullName evidence="6">Ras-related protein Rab</fullName>
    </recommendedName>
</protein>
<dbReference type="PANTHER" id="PTHR47981:SF39">
    <property type="entry name" value="RAS-RELATED PROTEIN RAB"/>
    <property type="match status" value="1"/>
</dbReference>
<dbReference type="PANTHER" id="PTHR47981">
    <property type="entry name" value="RAB FAMILY"/>
    <property type="match status" value="1"/>
</dbReference>
<dbReference type="PROSITE" id="PS51419">
    <property type="entry name" value="RAB"/>
    <property type="match status" value="1"/>
</dbReference>
<evidence type="ECO:0000256" key="3">
    <source>
        <dbReference type="ARBA" id="ARBA00023134"/>
    </source>
</evidence>
<comment type="similarity">
    <text evidence="1">Belongs to the small GTPase superfamily. Rab family.</text>
</comment>
<dbReference type="FunFam" id="3.40.50.300:FF:001447">
    <property type="entry name" value="Ras-related protein Rab-1B"/>
    <property type="match status" value="1"/>
</dbReference>
<dbReference type="InterPro" id="IPR005225">
    <property type="entry name" value="Small_GTP-bd"/>
</dbReference>
<dbReference type="GO" id="GO:0045335">
    <property type="term" value="C:phagocytic vesicle"/>
    <property type="evidence" value="ECO:0007669"/>
    <property type="project" value="TreeGrafter"/>
</dbReference>
<evidence type="ECO:0000313" key="4">
    <source>
        <dbReference type="EnsemblMetazoa" id="XP_020891881.1"/>
    </source>
</evidence>
<dbReference type="RefSeq" id="XP_020912783.1">
    <property type="nucleotide sequence ID" value="XM_021057124.1"/>
</dbReference>
<dbReference type="AlphaFoldDB" id="A0A913WNY0"/>
<dbReference type="GO" id="GO:0005525">
    <property type="term" value="F:GTP binding"/>
    <property type="evidence" value="ECO:0007669"/>
    <property type="project" value="UniProtKB-KW"/>
</dbReference>
<dbReference type="EnsemblMetazoa" id="XM_021036222.2">
    <property type="protein sequence ID" value="XP_020891881.1"/>
    <property type="gene ID" value="LOC110231234"/>
</dbReference>
<dbReference type="OrthoDB" id="245989at2759"/>
<dbReference type="OMA" id="GPHIYKS"/>
<keyword evidence="5" id="KW-1185">Reference proteome</keyword>
<evidence type="ECO:0000256" key="1">
    <source>
        <dbReference type="ARBA" id="ARBA00006270"/>
    </source>
</evidence>
<reference evidence="4" key="1">
    <citation type="submission" date="2022-11" db="UniProtKB">
        <authorList>
            <consortium name="EnsemblMetazoa"/>
        </authorList>
    </citation>
    <scope>IDENTIFICATION</scope>
</reference>
<keyword evidence="3" id="KW-0342">GTP-binding</keyword>
<dbReference type="GO" id="GO:0003924">
    <property type="term" value="F:GTPase activity"/>
    <property type="evidence" value="ECO:0007669"/>
    <property type="project" value="InterPro"/>
</dbReference>
<dbReference type="GeneID" id="110250515"/>
<sequence>MDDDYDEEIMDSVQENLYKVLVIGEYGVGKTSIIRRYTEGYFSPNYKLTIGVDFAQKVIDWDESTRINLQLWDVAGHERFGHMTRVYYKYAIAAVIVFDLSRPATFEAVSKWYSDISQKVMLTNEKPIPIILLANK</sequence>
<dbReference type="PROSITE" id="PS51421">
    <property type="entry name" value="RAS"/>
    <property type="match status" value="1"/>
</dbReference>
<dbReference type="RefSeq" id="XP_020891881.1">
    <property type="nucleotide sequence ID" value="XM_021036222.2"/>
</dbReference>
<dbReference type="Gene3D" id="3.40.50.300">
    <property type="entry name" value="P-loop containing nucleotide triphosphate hydrolases"/>
    <property type="match status" value="1"/>
</dbReference>
<dbReference type="Proteomes" id="UP000887567">
    <property type="component" value="Unplaced"/>
</dbReference>
<organism evidence="4 5">
    <name type="scientific">Exaiptasia diaphana</name>
    <name type="common">Tropical sea anemone</name>
    <name type="synonym">Aiptasia pulchella</name>
    <dbReference type="NCBI Taxonomy" id="2652724"/>
    <lineage>
        <taxon>Eukaryota</taxon>
        <taxon>Metazoa</taxon>
        <taxon>Cnidaria</taxon>
        <taxon>Anthozoa</taxon>
        <taxon>Hexacorallia</taxon>
        <taxon>Actiniaria</taxon>
        <taxon>Aiptasiidae</taxon>
        <taxon>Exaiptasia</taxon>
    </lineage>
</organism>
<dbReference type="NCBIfam" id="TIGR00231">
    <property type="entry name" value="small_GTP"/>
    <property type="match status" value="1"/>
</dbReference>
<keyword evidence="2" id="KW-0547">Nucleotide-binding</keyword>
<dbReference type="GO" id="GO:0005770">
    <property type="term" value="C:late endosome"/>
    <property type="evidence" value="ECO:0007669"/>
    <property type="project" value="TreeGrafter"/>
</dbReference>
<dbReference type="KEGG" id="epa:110250515"/>
<evidence type="ECO:0000313" key="5">
    <source>
        <dbReference type="Proteomes" id="UP000887567"/>
    </source>
</evidence>
<dbReference type="GO" id="GO:0090385">
    <property type="term" value="P:phagosome-lysosome fusion"/>
    <property type="evidence" value="ECO:0007669"/>
    <property type="project" value="TreeGrafter"/>
</dbReference>
<dbReference type="InterPro" id="IPR001806">
    <property type="entry name" value="Small_GTPase"/>
</dbReference>
<dbReference type="Pfam" id="PF00071">
    <property type="entry name" value="Ras"/>
    <property type="match status" value="1"/>
</dbReference>
<name>A0A913WNY0_EXADI</name>
<dbReference type="GO" id="GO:0005764">
    <property type="term" value="C:lysosome"/>
    <property type="evidence" value="ECO:0007669"/>
    <property type="project" value="TreeGrafter"/>
</dbReference>
<dbReference type="EnsemblMetazoa" id="XM_021057124.1">
    <property type="protein sequence ID" value="XP_020912783.1"/>
    <property type="gene ID" value="LOC110250515"/>
</dbReference>
<dbReference type="SMART" id="SM00173">
    <property type="entry name" value="RAS"/>
    <property type="match status" value="1"/>
</dbReference>
<dbReference type="InterPro" id="IPR027417">
    <property type="entry name" value="P-loop_NTPase"/>
</dbReference>
<evidence type="ECO:0008006" key="6">
    <source>
        <dbReference type="Google" id="ProtNLM"/>
    </source>
</evidence>
<dbReference type="KEGG" id="epa:110231234"/>
<proteinExistence type="inferred from homology"/>
<dbReference type="GO" id="GO:0008333">
    <property type="term" value="P:endosome to lysosome transport"/>
    <property type="evidence" value="ECO:0007669"/>
    <property type="project" value="TreeGrafter"/>
</dbReference>
<accession>A0A913WNY0</accession>
<dbReference type="GeneID" id="110231234"/>
<dbReference type="SUPFAM" id="SSF52540">
    <property type="entry name" value="P-loop containing nucleoside triphosphate hydrolases"/>
    <property type="match status" value="1"/>
</dbReference>